<dbReference type="SUPFAM" id="SSF53597">
    <property type="entry name" value="Dihydrofolate reductase-like"/>
    <property type="match status" value="1"/>
</dbReference>
<dbReference type="EC" id="1.5.1.3" evidence="3"/>
<comment type="similarity">
    <text evidence="2 9">Belongs to the dihydrofolate reductase family.</text>
</comment>
<dbReference type="InterPro" id="IPR012259">
    <property type="entry name" value="DHFR"/>
</dbReference>
<dbReference type="Gene3D" id="3.40.430.10">
    <property type="entry name" value="Dihydrofolate Reductase, subunit A"/>
    <property type="match status" value="1"/>
</dbReference>
<proteinExistence type="inferred from homology"/>
<keyword evidence="12" id="KW-1185">Reference proteome</keyword>
<dbReference type="GO" id="GO:0004146">
    <property type="term" value="F:dihydrofolate reductase activity"/>
    <property type="evidence" value="ECO:0007669"/>
    <property type="project" value="UniProtKB-EC"/>
</dbReference>
<dbReference type="GO" id="GO:0046655">
    <property type="term" value="P:folic acid metabolic process"/>
    <property type="evidence" value="ECO:0007669"/>
    <property type="project" value="TreeGrafter"/>
</dbReference>
<comment type="caution">
    <text evidence="11">The sequence shown here is derived from an EMBL/GenBank/DDBJ whole genome shotgun (WGS) entry which is preliminary data.</text>
</comment>
<evidence type="ECO:0000256" key="1">
    <source>
        <dbReference type="ARBA" id="ARBA00004903"/>
    </source>
</evidence>
<evidence type="ECO:0000256" key="4">
    <source>
        <dbReference type="ARBA" id="ARBA00022563"/>
    </source>
</evidence>
<comment type="function">
    <text evidence="7">Key enzyme in folate metabolism. Catalyzes an essential reaction for de novo glycine and purine synthesis, and for DNA precursor synthesis.</text>
</comment>
<sequence>MVVKFDLIAATCENMGIGKNKDLPWRLKSEMAFFTRMTSETSDQNKKNVVLMGRKTWDSIPAKFKPLAGRINFILSRSKLDVQNYKDCYSFNSLQEVIDKLENEKFKDVYENVWVIGGSYIYEETMKSKYFHRLYLTRIMKHFECDTFFPKMNDNLREIRDSRVPEDVQEENGIKFVYHIYENPDFNK</sequence>
<keyword evidence="6" id="KW-0560">Oxidoreductase</keyword>
<dbReference type="UniPathway" id="UPA00077">
    <property type="reaction ID" value="UER00158"/>
</dbReference>
<keyword evidence="4" id="KW-0554">One-carbon metabolism</keyword>
<evidence type="ECO:0000256" key="6">
    <source>
        <dbReference type="ARBA" id="ARBA00023002"/>
    </source>
</evidence>
<dbReference type="InterPro" id="IPR001796">
    <property type="entry name" value="DHFR_dom"/>
</dbReference>
<evidence type="ECO:0000313" key="11">
    <source>
        <dbReference type="EMBL" id="RZC33865.1"/>
    </source>
</evidence>
<name>A0A482VM31_ASBVE</name>
<dbReference type="PROSITE" id="PS00075">
    <property type="entry name" value="DHFR_1"/>
    <property type="match status" value="1"/>
</dbReference>
<evidence type="ECO:0000313" key="12">
    <source>
        <dbReference type="Proteomes" id="UP000292052"/>
    </source>
</evidence>
<reference evidence="11 12" key="1">
    <citation type="submission" date="2017-03" db="EMBL/GenBank/DDBJ databases">
        <title>Genome of the blue death feigning beetle - Asbolus verrucosus.</title>
        <authorList>
            <person name="Rider S.D."/>
        </authorList>
    </citation>
    <scope>NUCLEOTIDE SEQUENCE [LARGE SCALE GENOMIC DNA]</scope>
    <source>
        <strain evidence="11">Butters</strain>
        <tissue evidence="11">Head and leg muscle</tissue>
    </source>
</reference>
<comment type="catalytic activity">
    <reaction evidence="8">
        <text>(6S)-5,6,7,8-tetrahydrofolate + NADP(+) = 7,8-dihydrofolate + NADPH + H(+)</text>
        <dbReference type="Rhea" id="RHEA:15009"/>
        <dbReference type="ChEBI" id="CHEBI:15378"/>
        <dbReference type="ChEBI" id="CHEBI:57451"/>
        <dbReference type="ChEBI" id="CHEBI:57453"/>
        <dbReference type="ChEBI" id="CHEBI:57783"/>
        <dbReference type="ChEBI" id="CHEBI:58349"/>
        <dbReference type="EC" id="1.5.1.3"/>
    </reaction>
</comment>
<dbReference type="AlphaFoldDB" id="A0A482VM31"/>
<dbReference type="InterPro" id="IPR024072">
    <property type="entry name" value="DHFR-like_dom_sf"/>
</dbReference>
<dbReference type="FunFam" id="3.40.430.10:FF:000002">
    <property type="entry name" value="Dihydrofolate reductase"/>
    <property type="match status" value="1"/>
</dbReference>
<dbReference type="GO" id="GO:0050661">
    <property type="term" value="F:NADP binding"/>
    <property type="evidence" value="ECO:0007669"/>
    <property type="project" value="InterPro"/>
</dbReference>
<dbReference type="InterPro" id="IPR017925">
    <property type="entry name" value="DHFR_CS"/>
</dbReference>
<dbReference type="OrthoDB" id="4664297at2759"/>
<gene>
    <name evidence="11" type="ORF">BDFB_013354</name>
</gene>
<feature type="domain" description="DHFR" evidence="10">
    <location>
        <begin position="4"/>
        <end position="183"/>
    </location>
</feature>
<accession>A0A482VM31</accession>
<dbReference type="PANTHER" id="PTHR48069">
    <property type="entry name" value="DIHYDROFOLATE REDUCTASE"/>
    <property type="match status" value="1"/>
</dbReference>
<protein>
    <recommendedName>
        <fullName evidence="3">dihydrofolate reductase</fullName>
        <ecNumber evidence="3">1.5.1.3</ecNumber>
    </recommendedName>
</protein>
<dbReference type="PRINTS" id="PR00070">
    <property type="entry name" value="DHFR"/>
</dbReference>
<evidence type="ECO:0000256" key="3">
    <source>
        <dbReference type="ARBA" id="ARBA00012856"/>
    </source>
</evidence>
<evidence type="ECO:0000256" key="9">
    <source>
        <dbReference type="RuleBase" id="RU004474"/>
    </source>
</evidence>
<dbReference type="GO" id="GO:0046654">
    <property type="term" value="P:tetrahydrofolate biosynthetic process"/>
    <property type="evidence" value="ECO:0007669"/>
    <property type="project" value="UniProtKB-UniPathway"/>
</dbReference>
<evidence type="ECO:0000256" key="7">
    <source>
        <dbReference type="ARBA" id="ARBA00025067"/>
    </source>
</evidence>
<dbReference type="PANTHER" id="PTHR48069:SF3">
    <property type="entry name" value="DIHYDROFOLATE REDUCTASE"/>
    <property type="match status" value="1"/>
</dbReference>
<dbReference type="PROSITE" id="PS51330">
    <property type="entry name" value="DHFR_2"/>
    <property type="match status" value="1"/>
</dbReference>
<organism evidence="11 12">
    <name type="scientific">Asbolus verrucosus</name>
    <name type="common">Desert ironclad beetle</name>
    <dbReference type="NCBI Taxonomy" id="1661398"/>
    <lineage>
        <taxon>Eukaryota</taxon>
        <taxon>Metazoa</taxon>
        <taxon>Ecdysozoa</taxon>
        <taxon>Arthropoda</taxon>
        <taxon>Hexapoda</taxon>
        <taxon>Insecta</taxon>
        <taxon>Pterygota</taxon>
        <taxon>Neoptera</taxon>
        <taxon>Endopterygota</taxon>
        <taxon>Coleoptera</taxon>
        <taxon>Polyphaga</taxon>
        <taxon>Cucujiformia</taxon>
        <taxon>Tenebrionidae</taxon>
        <taxon>Pimeliinae</taxon>
        <taxon>Asbolus</taxon>
    </lineage>
</organism>
<keyword evidence="5" id="KW-0521">NADP</keyword>
<evidence type="ECO:0000256" key="8">
    <source>
        <dbReference type="ARBA" id="ARBA00048873"/>
    </source>
</evidence>
<comment type="pathway">
    <text evidence="1">Cofactor biosynthesis; tetrahydrofolate biosynthesis; 5,6,7,8-tetrahydrofolate from 7,8-dihydrofolate: step 1/1.</text>
</comment>
<dbReference type="GO" id="GO:0005739">
    <property type="term" value="C:mitochondrion"/>
    <property type="evidence" value="ECO:0007669"/>
    <property type="project" value="TreeGrafter"/>
</dbReference>
<dbReference type="Pfam" id="PF00186">
    <property type="entry name" value="DHFR_1"/>
    <property type="match status" value="1"/>
</dbReference>
<dbReference type="GO" id="GO:0006730">
    <property type="term" value="P:one-carbon metabolic process"/>
    <property type="evidence" value="ECO:0007669"/>
    <property type="project" value="UniProtKB-KW"/>
</dbReference>
<dbReference type="GO" id="GO:0046452">
    <property type="term" value="P:dihydrofolate metabolic process"/>
    <property type="evidence" value="ECO:0007669"/>
    <property type="project" value="TreeGrafter"/>
</dbReference>
<evidence type="ECO:0000259" key="10">
    <source>
        <dbReference type="PROSITE" id="PS51330"/>
    </source>
</evidence>
<dbReference type="Proteomes" id="UP000292052">
    <property type="component" value="Unassembled WGS sequence"/>
</dbReference>
<evidence type="ECO:0000256" key="5">
    <source>
        <dbReference type="ARBA" id="ARBA00022857"/>
    </source>
</evidence>
<dbReference type="EMBL" id="QDEB01084949">
    <property type="protein sequence ID" value="RZC33865.1"/>
    <property type="molecule type" value="Genomic_DNA"/>
</dbReference>
<dbReference type="STRING" id="1661398.A0A482VM31"/>
<evidence type="ECO:0000256" key="2">
    <source>
        <dbReference type="ARBA" id="ARBA00009539"/>
    </source>
</evidence>
<dbReference type="CDD" id="cd00209">
    <property type="entry name" value="DHFR"/>
    <property type="match status" value="1"/>
</dbReference>